<dbReference type="GO" id="GO:0005829">
    <property type="term" value="C:cytosol"/>
    <property type="evidence" value="ECO:0007669"/>
    <property type="project" value="TreeGrafter"/>
</dbReference>
<organism evidence="8 9">
    <name type="scientific">Candidatus Aphodousia faecigallinarum</name>
    <dbReference type="NCBI Taxonomy" id="2840677"/>
    <lineage>
        <taxon>Bacteria</taxon>
        <taxon>Pseudomonadati</taxon>
        <taxon>Pseudomonadota</taxon>
        <taxon>Betaproteobacteria</taxon>
        <taxon>Burkholderiales</taxon>
        <taxon>Sutterellaceae</taxon>
        <taxon>Sutterellaceae incertae sedis</taxon>
        <taxon>Candidatus Aphodousia</taxon>
    </lineage>
</organism>
<dbReference type="SUPFAM" id="SSF48557">
    <property type="entry name" value="L-aspartase-like"/>
    <property type="match status" value="1"/>
</dbReference>
<comment type="caution">
    <text evidence="8">The sequence shown here is derived from an EMBL/GenBank/DDBJ whole genome shotgun (WGS) entry which is preliminary data.</text>
</comment>
<proteinExistence type="predicted"/>
<reference evidence="8" key="1">
    <citation type="submission" date="2020-10" db="EMBL/GenBank/DDBJ databases">
        <authorList>
            <person name="Gilroy R."/>
        </authorList>
    </citation>
    <scope>NUCLEOTIDE SEQUENCE</scope>
    <source>
        <strain evidence="8">7463</strain>
    </source>
</reference>
<feature type="domain" description="Argininosuccinate lyase C-terminal" evidence="7">
    <location>
        <begin position="362"/>
        <end position="405"/>
    </location>
</feature>
<dbReference type="InterPro" id="IPR000362">
    <property type="entry name" value="Fumarate_lyase_fam"/>
</dbReference>
<evidence type="ECO:0000259" key="7">
    <source>
        <dbReference type="Pfam" id="PF14698"/>
    </source>
</evidence>
<evidence type="ECO:0000256" key="1">
    <source>
        <dbReference type="ARBA" id="ARBA00000985"/>
    </source>
</evidence>
<dbReference type="InterPro" id="IPR024083">
    <property type="entry name" value="Fumarase/histidase_N"/>
</dbReference>
<comment type="pathway">
    <text evidence="2">Amino-acid biosynthesis; L-arginine biosynthesis; L-arginine from L-ornithine and carbamoyl phosphate: step 3/3.</text>
</comment>
<dbReference type="Proteomes" id="UP000824083">
    <property type="component" value="Unassembled WGS sequence"/>
</dbReference>
<dbReference type="InterPro" id="IPR009049">
    <property type="entry name" value="Argininosuccinate_lyase"/>
</dbReference>
<dbReference type="EMBL" id="DVMY01000082">
    <property type="protein sequence ID" value="HIU37645.1"/>
    <property type="molecule type" value="Genomic_DNA"/>
</dbReference>
<dbReference type="PRINTS" id="PR00149">
    <property type="entry name" value="FUMRATELYASE"/>
</dbReference>
<keyword evidence="4" id="KW-0055">Arginine biosynthesis</keyword>
<keyword evidence="4" id="KW-0028">Amino-acid biosynthesis</keyword>
<dbReference type="Pfam" id="PF00206">
    <property type="entry name" value="Lyase_1"/>
    <property type="match status" value="1"/>
</dbReference>
<reference evidence="8" key="2">
    <citation type="journal article" date="2021" name="PeerJ">
        <title>Extensive microbial diversity within the chicken gut microbiome revealed by metagenomics and culture.</title>
        <authorList>
            <person name="Gilroy R."/>
            <person name="Ravi A."/>
            <person name="Getino M."/>
            <person name="Pursley I."/>
            <person name="Horton D.L."/>
            <person name="Alikhan N.F."/>
            <person name="Baker D."/>
            <person name="Gharbi K."/>
            <person name="Hall N."/>
            <person name="Watson M."/>
            <person name="Adriaenssens E.M."/>
            <person name="Foster-Nyarko E."/>
            <person name="Jarju S."/>
            <person name="Secka A."/>
            <person name="Antonio M."/>
            <person name="Oren A."/>
            <person name="Chaudhuri R.R."/>
            <person name="La Ragione R."/>
            <person name="Hildebrand F."/>
            <person name="Pallen M.J."/>
        </authorList>
    </citation>
    <scope>NUCLEOTIDE SEQUENCE</scope>
    <source>
        <strain evidence="8">7463</strain>
    </source>
</reference>
<dbReference type="GO" id="GO:0004056">
    <property type="term" value="F:argininosuccinate lyase activity"/>
    <property type="evidence" value="ECO:0007669"/>
    <property type="project" value="UniProtKB-EC"/>
</dbReference>
<dbReference type="InterPro" id="IPR022761">
    <property type="entry name" value="Fumarate_lyase_N"/>
</dbReference>
<sequence>MLGVTMTAAENTESLQALQTLKKHDTAYWLFRINEASVIGNVGKGLLPKELAIRIRDTLRQMESDADNGRWIRPDLYITFEPELLKRCGVEASILHVGRSSQDILATTNFAQTREAMLALADSTVGLVRSFCNKAEQYWDTIVPFYTNGVQAQPGRYSHYLYAQAISWGRELDRLIECLNRYNRSPMGSGVLNGSPWPLDQDYTARVLGFNCVAENAFEANQLSSNDFPLEASQVIQAMMIKITNFLQDFMVQYAQPRPWIHLVKAGSTYISSAMPQKRNPGLINNCRRNAAVVISESQNVLLRIHNLNEGMPDARDNEINLEWLCDALNVIEMFKGIVDGLQVNDKRALEELDQDWTCTQNIADMLMLKAQVPFRLGHHFASNLVTWARDNNKTPSNVTYAEICEQWLVFNSKGEGTQGAFPMSETELKLAMDPAGIVAARVSFGGPQESDMQRQKANLASWCKTHEDEINTIRAQICDGLNKLTQDLEQLS</sequence>
<dbReference type="EC" id="4.3.2.1" evidence="3"/>
<evidence type="ECO:0000313" key="8">
    <source>
        <dbReference type="EMBL" id="HIU37645.1"/>
    </source>
</evidence>
<gene>
    <name evidence="8" type="ORF">IAC56_05170</name>
</gene>
<feature type="domain" description="Fumarate lyase N-terminal" evidence="6">
    <location>
        <begin position="92"/>
        <end position="295"/>
    </location>
</feature>
<dbReference type="InterPro" id="IPR008948">
    <property type="entry name" value="L-Aspartase-like"/>
</dbReference>
<dbReference type="Pfam" id="PF14698">
    <property type="entry name" value="ASL_C2"/>
    <property type="match status" value="1"/>
</dbReference>
<dbReference type="Gene3D" id="1.10.275.10">
    <property type="entry name" value="Fumarase/aspartase (N-terminal domain)"/>
    <property type="match status" value="1"/>
</dbReference>
<comment type="catalytic activity">
    <reaction evidence="1">
        <text>2-(N(omega)-L-arginino)succinate = fumarate + L-arginine</text>
        <dbReference type="Rhea" id="RHEA:24020"/>
        <dbReference type="ChEBI" id="CHEBI:29806"/>
        <dbReference type="ChEBI" id="CHEBI:32682"/>
        <dbReference type="ChEBI" id="CHEBI:57472"/>
        <dbReference type="EC" id="4.3.2.1"/>
    </reaction>
</comment>
<evidence type="ECO:0000256" key="3">
    <source>
        <dbReference type="ARBA" id="ARBA00012338"/>
    </source>
</evidence>
<evidence type="ECO:0000256" key="2">
    <source>
        <dbReference type="ARBA" id="ARBA00004941"/>
    </source>
</evidence>
<evidence type="ECO:0000313" key="9">
    <source>
        <dbReference type="Proteomes" id="UP000824083"/>
    </source>
</evidence>
<dbReference type="InterPro" id="IPR029419">
    <property type="entry name" value="Arg_succ_lyase_C"/>
</dbReference>
<dbReference type="PANTHER" id="PTHR43814:SF1">
    <property type="entry name" value="ARGININOSUCCINATE LYASE"/>
    <property type="match status" value="1"/>
</dbReference>
<dbReference type="PANTHER" id="PTHR43814">
    <property type="entry name" value="ARGININOSUCCINATE LYASE"/>
    <property type="match status" value="1"/>
</dbReference>
<name>A0A9D1LFI5_9BURK</name>
<dbReference type="Gene3D" id="1.10.40.30">
    <property type="entry name" value="Fumarase/aspartase (C-terminal domain)"/>
    <property type="match status" value="1"/>
</dbReference>
<dbReference type="Gene3D" id="1.20.200.10">
    <property type="entry name" value="Fumarase/aspartase (Central domain)"/>
    <property type="match status" value="1"/>
</dbReference>
<dbReference type="AlphaFoldDB" id="A0A9D1LFI5"/>
<dbReference type="PRINTS" id="PR00145">
    <property type="entry name" value="ARGSUCLYASE"/>
</dbReference>
<protein>
    <recommendedName>
        <fullName evidence="3">argininosuccinate lyase</fullName>
        <ecNumber evidence="3">4.3.2.1</ecNumber>
    </recommendedName>
</protein>
<accession>A0A9D1LFI5</accession>
<evidence type="ECO:0000259" key="6">
    <source>
        <dbReference type="Pfam" id="PF00206"/>
    </source>
</evidence>
<keyword evidence="5" id="KW-0456">Lyase</keyword>
<dbReference type="GO" id="GO:0042450">
    <property type="term" value="P:L-arginine biosynthetic process via ornithine"/>
    <property type="evidence" value="ECO:0007669"/>
    <property type="project" value="InterPro"/>
</dbReference>
<evidence type="ECO:0000256" key="5">
    <source>
        <dbReference type="ARBA" id="ARBA00023239"/>
    </source>
</evidence>
<evidence type="ECO:0000256" key="4">
    <source>
        <dbReference type="ARBA" id="ARBA00022571"/>
    </source>
</evidence>